<comment type="caution">
    <text evidence="5">The sequence shown here is derived from an EMBL/GenBank/DDBJ whole genome shotgun (WGS) entry which is preliminary data.</text>
</comment>
<accession>A0A4S4DVD6</accession>
<dbReference type="PROSITE" id="PS00061">
    <property type="entry name" value="ADH_SHORT"/>
    <property type="match status" value="1"/>
</dbReference>
<dbReference type="SMART" id="SM00822">
    <property type="entry name" value="PKS_KR"/>
    <property type="match status" value="1"/>
</dbReference>
<dbReference type="AlphaFoldDB" id="A0A4S4DVD6"/>
<dbReference type="InterPro" id="IPR020904">
    <property type="entry name" value="Sc_DH/Rdtase_CS"/>
</dbReference>
<organism evidence="5 6">
    <name type="scientific">Camellia sinensis var. sinensis</name>
    <name type="common">China tea</name>
    <dbReference type="NCBI Taxonomy" id="542762"/>
    <lineage>
        <taxon>Eukaryota</taxon>
        <taxon>Viridiplantae</taxon>
        <taxon>Streptophyta</taxon>
        <taxon>Embryophyta</taxon>
        <taxon>Tracheophyta</taxon>
        <taxon>Spermatophyta</taxon>
        <taxon>Magnoliopsida</taxon>
        <taxon>eudicotyledons</taxon>
        <taxon>Gunneridae</taxon>
        <taxon>Pentapetalae</taxon>
        <taxon>asterids</taxon>
        <taxon>Ericales</taxon>
        <taxon>Theaceae</taxon>
        <taxon>Camellia</taxon>
    </lineage>
</organism>
<comment type="similarity">
    <text evidence="1">Belongs to the short-chain dehydrogenases/reductases (SDR) family.</text>
</comment>
<evidence type="ECO:0000259" key="4">
    <source>
        <dbReference type="SMART" id="SM00822"/>
    </source>
</evidence>
<proteinExistence type="inferred from homology"/>
<evidence type="ECO:0000313" key="6">
    <source>
        <dbReference type="Proteomes" id="UP000306102"/>
    </source>
</evidence>
<evidence type="ECO:0000313" key="5">
    <source>
        <dbReference type="EMBL" id="THG07278.1"/>
    </source>
</evidence>
<dbReference type="InterPro" id="IPR036291">
    <property type="entry name" value="NAD(P)-bd_dom_sf"/>
</dbReference>
<dbReference type="SUPFAM" id="SSF51735">
    <property type="entry name" value="NAD(P)-binding Rossmann-fold domains"/>
    <property type="match status" value="1"/>
</dbReference>
<evidence type="ECO:0000256" key="2">
    <source>
        <dbReference type="ARBA" id="ARBA00023002"/>
    </source>
</evidence>
<dbReference type="InterPro" id="IPR002347">
    <property type="entry name" value="SDR_fam"/>
</dbReference>
<keyword evidence="2" id="KW-0560">Oxidoreductase</keyword>
<reference evidence="5 6" key="1">
    <citation type="journal article" date="2018" name="Proc. Natl. Acad. Sci. U.S.A.">
        <title>Draft genome sequence of Camellia sinensis var. sinensis provides insights into the evolution of the tea genome and tea quality.</title>
        <authorList>
            <person name="Wei C."/>
            <person name="Yang H."/>
            <person name="Wang S."/>
            <person name="Zhao J."/>
            <person name="Liu C."/>
            <person name="Gao L."/>
            <person name="Xia E."/>
            <person name="Lu Y."/>
            <person name="Tai Y."/>
            <person name="She G."/>
            <person name="Sun J."/>
            <person name="Cao H."/>
            <person name="Tong W."/>
            <person name="Gao Q."/>
            <person name="Li Y."/>
            <person name="Deng W."/>
            <person name="Jiang X."/>
            <person name="Wang W."/>
            <person name="Chen Q."/>
            <person name="Zhang S."/>
            <person name="Li H."/>
            <person name="Wu J."/>
            <person name="Wang P."/>
            <person name="Li P."/>
            <person name="Shi C."/>
            <person name="Zheng F."/>
            <person name="Jian J."/>
            <person name="Huang B."/>
            <person name="Shan D."/>
            <person name="Shi M."/>
            <person name="Fang C."/>
            <person name="Yue Y."/>
            <person name="Li F."/>
            <person name="Li D."/>
            <person name="Wei S."/>
            <person name="Han B."/>
            <person name="Jiang C."/>
            <person name="Yin Y."/>
            <person name="Xia T."/>
            <person name="Zhang Z."/>
            <person name="Bennetzen J.L."/>
            <person name="Zhao S."/>
            <person name="Wan X."/>
        </authorList>
    </citation>
    <scope>NUCLEOTIDE SEQUENCE [LARGE SCALE GENOMIC DNA]</scope>
    <source>
        <strain evidence="6">cv. Shuchazao</strain>
        <tissue evidence="5">Leaf</tissue>
    </source>
</reference>
<dbReference type="Gene3D" id="3.40.50.720">
    <property type="entry name" value="NAD(P)-binding Rossmann-like Domain"/>
    <property type="match status" value="1"/>
</dbReference>
<dbReference type="PRINTS" id="PR00081">
    <property type="entry name" value="GDHRDH"/>
</dbReference>
<dbReference type="InterPro" id="IPR057326">
    <property type="entry name" value="KR_dom"/>
</dbReference>
<feature type="region of interest" description="Disordered" evidence="3">
    <location>
        <begin position="304"/>
        <end position="326"/>
    </location>
</feature>
<keyword evidence="6" id="KW-1185">Reference proteome</keyword>
<evidence type="ECO:0000256" key="3">
    <source>
        <dbReference type="SAM" id="MobiDB-lite"/>
    </source>
</evidence>
<name>A0A4S4DVD6_CAMSN</name>
<dbReference type="GO" id="GO:0005783">
    <property type="term" value="C:endoplasmic reticulum"/>
    <property type="evidence" value="ECO:0007669"/>
    <property type="project" value="TreeGrafter"/>
</dbReference>
<feature type="compositionally biased region" description="Polar residues" evidence="3">
    <location>
        <begin position="304"/>
        <end position="313"/>
    </location>
</feature>
<evidence type="ECO:0000256" key="1">
    <source>
        <dbReference type="ARBA" id="ARBA00006484"/>
    </source>
</evidence>
<dbReference type="CDD" id="cd05374">
    <property type="entry name" value="17beta-HSD-like_SDR_c"/>
    <property type="match status" value="1"/>
</dbReference>
<dbReference type="PANTHER" id="PTHR44169">
    <property type="entry name" value="NADPH-DEPENDENT 1-ACYLDIHYDROXYACETONE PHOSPHATE REDUCTASE"/>
    <property type="match status" value="1"/>
</dbReference>
<gene>
    <name evidence="5" type="ORF">TEA_001868</name>
</gene>
<dbReference type="GO" id="GO:0016491">
    <property type="term" value="F:oxidoreductase activity"/>
    <property type="evidence" value="ECO:0007669"/>
    <property type="project" value="UniProtKB-KW"/>
</dbReference>
<dbReference type="PANTHER" id="PTHR44169:SF5">
    <property type="entry name" value="ENOYL-(ACYL CARRIER) REDUCTASE"/>
    <property type="match status" value="1"/>
</dbReference>
<sequence length="880" mass="97537">MDNNRKVVLITGCGKGGIGYEYCKAFAEQNCHVFASDIPHRLNDMTDLSSQNIDTLELDVTSDQSVASATQKIISKCGRIDVLINNAGIGSTGPLAELSLDEVKKAYEINTLGGLRLVQQVVPHMASQRSGMIVNVGSVVGNVSTPWAGSYCASKAAVHSMTNTLRLELKPFGINVALVVPGAVKSSLGSHNMEKLANCDWKLYGEYKEAIAERAGASQGGKATDATIFARHVAKKVLSPRPPKQIVFGHMTEALLELCQRLSDRASSIASEASGAETCLPRTVYREGREETQLSLAKELKLDTPNQANQTPLSHGGPKFGSGDDLHKKKISVQHRKQAIEKQTCTRNTQRFGVCVEWGYVLSLIFDLRKCEEHWDNKGQNNVRRSRGGEALLELCQRLSDRASSTASEAGGAETYLPRTVYREGREETQLRLAKELKLETPNQANQTPLSLGEHKFGSGDDLRKKKISVQHSKQAIEKQTCNGSTQRFGVCVEWGYVLSLIFDLQKCEEHWNNKGQNNVPRSRGGGTLSLRQVVVSSGVRKGMNMGGAETYLSRTVYRGGREGTQLSLAKVLKVEKTNQVNERQLSHGEHKFGSGEDLRKKKILVQHWKQAIEKHTCNGNTQRFGVCVEWGYVLSLIFDLQKREEHWENKGQNNVPRSRGGADSEAFLELCSRLSDRTSSTSSKAGGAETYLPRTLYREGREETQLSLAKELKLETPNQANQTPLSHDEHKFGSGEDLRKKKISVQHSKQAIEKQTCNGNTQRFGVCVEWGYVLSMLFDLQICEEHWDNKGQNNVPRSTGGEGNATTKAGRDEYYNESDLQVWKDRCLRRDGEMKGMANKLADLQLVANFMMQNNVMQPPFSLQDTSIPATKTDAQKEG</sequence>
<feature type="domain" description="Ketoreductase" evidence="4">
    <location>
        <begin position="6"/>
        <end position="187"/>
    </location>
</feature>
<dbReference type="Proteomes" id="UP000306102">
    <property type="component" value="Unassembled WGS sequence"/>
</dbReference>
<dbReference type="Pfam" id="PF00106">
    <property type="entry name" value="adh_short"/>
    <property type="match status" value="1"/>
</dbReference>
<dbReference type="PRINTS" id="PR00080">
    <property type="entry name" value="SDRFAMILY"/>
</dbReference>
<dbReference type="EMBL" id="SDRB02010142">
    <property type="protein sequence ID" value="THG07278.1"/>
    <property type="molecule type" value="Genomic_DNA"/>
</dbReference>
<dbReference type="STRING" id="542762.A0A4S4DVD6"/>
<protein>
    <recommendedName>
        <fullName evidence="4">Ketoreductase domain-containing protein</fullName>
    </recommendedName>
</protein>
<dbReference type="FunFam" id="3.40.50.720:FF:000261">
    <property type="entry name" value="NADPH-dependent 1-acyldihydroxyacetone phosphate reductase"/>
    <property type="match status" value="1"/>
</dbReference>